<dbReference type="PROSITE" id="PS51257">
    <property type="entry name" value="PROKAR_LIPOPROTEIN"/>
    <property type="match status" value="1"/>
</dbReference>
<name>A0ABV7T469_9GAMM</name>
<evidence type="ECO:0000313" key="1">
    <source>
        <dbReference type="EMBL" id="MFC3607940.1"/>
    </source>
</evidence>
<evidence type="ECO:0008006" key="3">
    <source>
        <dbReference type="Google" id="ProtNLM"/>
    </source>
</evidence>
<dbReference type="EMBL" id="JBHRXZ010000021">
    <property type="protein sequence ID" value="MFC3607940.1"/>
    <property type="molecule type" value="Genomic_DNA"/>
</dbReference>
<evidence type="ECO:0000313" key="2">
    <source>
        <dbReference type="Proteomes" id="UP001595630"/>
    </source>
</evidence>
<organism evidence="1 2">
    <name type="scientific">Stutzerimonas tarimensis</name>
    <dbReference type="NCBI Taxonomy" id="1507735"/>
    <lineage>
        <taxon>Bacteria</taxon>
        <taxon>Pseudomonadati</taxon>
        <taxon>Pseudomonadota</taxon>
        <taxon>Gammaproteobacteria</taxon>
        <taxon>Pseudomonadales</taxon>
        <taxon>Pseudomonadaceae</taxon>
        <taxon>Stutzerimonas</taxon>
    </lineage>
</organism>
<accession>A0ABV7T469</accession>
<comment type="caution">
    <text evidence="1">The sequence shown here is derived from an EMBL/GenBank/DDBJ whole genome shotgun (WGS) entry which is preliminary data.</text>
</comment>
<reference evidence="2" key="1">
    <citation type="journal article" date="2019" name="Int. J. Syst. Evol. Microbiol.">
        <title>The Global Catalogue of Microorganisms (GCM) 10K type strain sequencing project: providing services to taxonomists for standard genome sequencing and annotation.</title>
        <authorList>
            <consortium name="The Broad Institute Genomics Platform"/>
            <consortium name="The Broad Institute Genome Sequencing Center for Infectious Disease"/>
            <person name="Wu L."/>
            <person name="Ma J."/>
        </authorList>
    </citation>
    <scope>NUCLEOTIDE SEQUENCE [LARGE SCALE GENOMIC DNA]</scope>
    <source>
        <strain evidence="2">KCTC 42447</strain>
    </source>
</reference>
<keyword evidence="2" id="KW-1185">Reference proteome</keyword>
<protein>
    <recommendedName>
        <fullName evidence="3">Lipoprotein</fullName>
    </recommendedName>
</protein>
<dbReference type="RefSeq" id="WP_386364031.1">
    <property type="nucleotide sequence ID" value="NZ_JBHRXZ010000021.1"/>
</dbReference>
<sequence length="200" mass="23242">MKITSDILKSSGAILFLAMAGCVPQSAYHAYEAGGDSFAMNDKYLRVDPLDYPVFSSVRNIKGPTPGYMEDRGWRYPEISREYKWVVSHAFDGKYLVYSKEYDYEYCLFAEEWAKLPEEICKIEEPSLLGPQGKGARSNIYVYMREDGSAYGFQFLRNPKRWVLKSDKVSFFRVSDRGDWSGQPWFKCVERCEKLVNMMR</sequence>
<proteinExistence type="predicted"/>
<dbReference type="Proteomes" id="UP001595630">
    <property type="component" value="Unassembled WGS sequence"/>
</dbReference>
<gene>
    <name evidence="1" type="ORF">ACFOMF_09150</name>
</gene>